<dbReference type="SMART" id="SM00191">
    <property type="entry name" value="Int_alpha"/>
    <property type="match status" value="5"/>
</dbReference>
<evidence type="ECO:0000256" key="17">
    <source>
        <dbReference type="SAM" id="MobiDB-lite"/>
    </source>
</evidence>
<dbReference type="InterPro" id="IPR032695">
    <property type="entry name" value="Integrin_dom_sf"/>
</dbReference>
<evidence type="ECO:0000256" key="14">
    <source>
        <dbReference type="ARBA" id="ARBA00023180"/>
    </source>
</evidence>
<keyword evidence="5" id="KW-0732">Signal</keyword>
<reference evidence="19" key="2">
    <citation type="submission" date="2025-08" db="UniProtKB">
        <authorList>
            <consortium name="Ensembl"/>
        </authorList>
    </citation>
    <scope>IDENTIFICATION</scope>
</reference>
<evidence type="ECO:0000256" key="12">
    <source>
        <dbReference type="ARBA" id="ARBA00023157"/>
    </source>
</evidence>
<keyword evidence="9 16" id="KW-1133">Transmembrane helix</keyword>
<sequence>MQTVLCFNINPVAWKSLRNPAAGFGYQVVQRQSDLLVSAPLEQFSSNGRGQIYQCTTTTAVPAFAVNMSLGLTMTIDPKTQNTIACGPTIPKDCQSITMYKGLCFQINRLNTFGSSIPRSPVECQTQADIAFLLDGSGSVSSTDFTRMKTFVKNIISSFIRQDTQVKPYSQLIFSFKFCLLFGEPPQEIDQIRQLNRGTYTAAAIRHVVQNVFSSYRGSRSNVKKVLVVITDGESNDRNDLGGAASAAQAKNIVRFAIGVGSAFHRTDSMRELNTIASYPSRDHVFTVDGFDALEKIRNNLQEKIFSIEGSQTSGVSLTMEMSQDGFRAASTRGGILMSVVGANQWKGGYIQYNNNGQEVASYRPNYMEPDSYLGYSIAVAWTTGGALTILGAPRNKHRGMVMTVSSSSKLQQMIFPYPQQTGEYFGAEVCSMDLEGDGYTDLILISAPMHQHSDREGSVYICRIISMSVECHFDSPLVLRGAASDHGRFGSSLAVLPDLNTEGLADLAVGAPLENHGQGSIYIFHGERIQGNSPLYSQRIPASEVESGLRFFGISISPLSLDLSGDSLPDLAVGSKGRILLLRSRPIVMIEATVAFNPKQIPTQNPDCTQPLDSTAEICFIMTPHSALNTARASINYTFTLDATRKTPQNRAYITELQRGGREESGTVNVALNRRKCFTVRFFIESCPEDALNELSNELKFTFEGLSLSSGLKPKLAQQAQTTTIHPIGFEIYCGTDNRCVDNLKVDFSFTSSPEIRVGIDELLDVTVSIENTEENSYNSQVTLTYPVGLSFRKFKTLQGRIQCDSIDSGDDRRRGKTLCSIDKPIFKSNAKARFIVSYGIPTNSDLGRSIFISANATSGNLEHSPGSEVYKTKEIDVKYSIVVTIESSFSYSNFTFGRNNLQKPVEQSIKVTNDLRVLNLTVVIHVPVKLGEKDIWTNLSSLQIPGCQIDTDEKPQVKDFVSQIKENQVVDCSVAVCRRFKCRQFMGGFESKTFKISSNLSSGWIEQIGLISAKFLLTSTANLEYDRNRYIFFSAGSNTNPPVRKIELEVEVYPAPDFTKAIVGGCLGGLLFLILLTAGLYKGGFFKSKYKNMMKENATEAGPEPEEDAAPQEEKQ</sequence>
<dbReference type="PANTHER" id="PTHR23220">
    <property type="entry name" value="INTEGRIN ALPHA"/>
    <property type="match status" value="1"/>
</dbReference>
<keyword evidence="11 16" id="KW-0472">Membrane</keyword>
<keyword evidence="7" id="KW-0106">Calcium</keyword>
<dbReference type="SUPFAM" id="SSF69179">
    <property type="entry name" value="Integrin domains"/>
    <property type="match status" value="2"/>
</dbReference>
<keyword evidence="20" id="KW-1185">Reference proteome</keyword>
<keyword evidence="4" id="KW-0479">Metal-binding</keyword>
<feature type="repeat" description="FG-GAP" evidence="15">
    <location>
        <begin position="413"/>
        <end position="472"/>
    </location>
</feature>
<evidence type="ECO:0000256" key="16">
    <source>
        <dbReference type="RuleBase" id="RU003762"/>
    </source>
</evidence>
<gene>
    <name evidence="19" type="primary">LOC114481306</name>
</gene>
<dbReference type="Pfam" id="PF20805">
    <property type="entry name" value="Integrin_A_Ig_2"/>
    <property type="match status" value="1"/>
</dbReference>
<dbReference type="SMART" id="SM00327">
    <property type="entry name" value="VWA"/>
    <property type="match status" value="1"/>
</dbReference>
<keyword evidence="12" id="KW-1015">Disulfide bond</keyword>
<dbReference type="InterPro" id="IPR028994">
    <property type="entry name" value="Integrin_alpha_N"/>
</dbReference>
<feature type="transmembrane region" description="Helical" evidence="16">
    <location>
        <begin position="1063"/>
        <end position="1083"/>
    </location>
</feature>
<dbReference type="InterPro" id="IPR013649">
    <property type="entry name" value="Integrin_alpha_Ig-like_1"/>
</dbReference>
<dbReference type="Ensembl" id="ENSGWIT00000019675.1">
    <property type="protein sequence ID" value="ENSGWIP00000017836.1"/>
    <property type="gene ID" value="ENSGWIG00000009905.1"/>
</dbReference>
<dbReference type="Gene3D" id="2.130.10.130">
    <property type="entry name" value="Integrin alpha, N-terminal"/>
    <property type="match status" value="1"/>
</dbReference>
<evidence type="ECO:0000256" key="15">
    <source>
        <dbReference type="PROSITE-ProRule" id="PRU00803"/>
    </source>
</evidence>
<reference evidence="19" key="1">
    <citation type="submission" date="2020-06" db="EMBL/GenBank/DDBJ databases">
        <authorList>
            <consortium name="Wellcome Sanger Institute Data Sharing"/>
        </authorList>
    </citation>
    <scope>NUCLEOTIDE SEQUENCE [LARGE SCALE GENOMIC DNA]</scope>
</reference>
<evidence type="ECO:0000256" key="13">
    <source>
        <dbReference type="ARBA" id="ARBA00023170"/>
    </source>
</evidence>
<evidence type="ECO:0000313" key="19">
    <source>
        <dbReference type="Ensembl" id="ENSGWIP00000017836.1"/>
    </source>
</evidence>
<evidence type="ECO:0000259" key="18">
    <source>
        <dbReference type="PROSITE" id="PS50234"/>
    </source>
</evidence>
<dbReference type="Gene3D" id="1.20.5.930">
    <property type="entry name" value="Bicelle-embedded integrin alpha(iib) transmembrane segment"/>
    <property type="match status" value="1"/>
</dbReference>
<evidence type="ECO:0000256" key="4">
    <source>
        <dbReference type="ARBA" id="ARBA00022723"/>
    </source>
</evidence>
<evidence type="ECO:0000256" key="7">
    <source>
        <dbReference type="ARBA" id="ARBA00022837"/>
    </source>
</evidence>
<dbReference type="Pfam" id="PF08441">
    <property type="entry name" value="Integrin_A_Ig_1"/>
    <property type="match status" value="1"/>
</dbReference>
<organism evidence="19 20">
    <name type="scientific">Gouania willdenowi</name>
    <name type="common">Blunt-snouted clingfish</name>
    <name type="synonym">Lepadogaster willdenowi</name>
    <dbReference type="NCBI Taxonomy" id="441366"/>
    <lineage>
        <taxon>Eukaryota</taxon>
        <taxon>Metazoa</taxon>
        <taxon>Chordata</taxon>
        <taxon>Craniata</taxon>
        <taxon>Vertebrata</taxon>
        <taxon>Euteleostomi</taxon>
        <taxon>Actinopterygii</taxon>
        <taxon>Neopterygii</taxon>
        <taxon>Teleostei</taxon>
        <taxon>Neoteleostei</taxon>
        <taxon>Acanthomorphata</taxon>
        <taxon>Ovalentaria</taxon>
        <taxon>Blenniimorphae</taxon>
        <taxon>Blenniiformes</taxon>
        <taxon>Gobiesocoidei</taxon>
        <taxon>Gobiesocidae</taxon>
        <taxon>Gobiesocinae</taxon>
        <taxon>Gouania</taxon>
    </lineage>
</organism>
<dbReference type="PANTHER" id="PTHR23220:SF118">
    <property type="entry name" value="INTEGRIN ALPHA-X"/>
    <property type="match status" value="1"/>
</dbReference>
<evidence type="ECO:0000313" key="20">
    <source>
        <dbReference type="Proteomes" id="UP000694680"/>
    </source>
</evidence>
<keyword evidence="13 16" id="KW-0675">Receptor</keyword>
<dbReference type="Gene3D" id="2.60.40.1510">
    <property type="entry name" value="ntegrin, alpha v. Chain A, domain 3"/>
    <property type="match status" value="1"/>
</dbReference>
<keyword evidence="6" id="KW-0677">Repeat</keyword>
<dbReference type="InterPro" id="IPR002035">
    <property type="entry name" value="VWF_A"/>
</dbReference>
<dbReference type="InterPro" id="IPR013519">
    <property type="entry name" value="Int_alpha_beta-p"/>
</dbReference>
<dbReference type="GO" id="GO:0008305">
    <property type="term" value="C:integrin complex"/>
    <property type="evidence" value="ECO:0007669"/>
    <property type="project" value="InterPro"/>
</dbReference>
<feature type="compositionally biased region" description="Acidic residues" evidence="17">
    <location>
        <begin position="1105"/>
        <end position="1118"/>
    </location>
</feature>
<evidence type="ECO:0000256" key="2">
    <source>
        <dbReference type="ARBA" id="ARBA00008054"/>
    </source>
</evidence>
<dbReference type="GO" id="GO:0098609">
    <property type="term" value="P:cell-cell adhesion"/>
    <property type="evidence" value="ECO:0007669"/>
    <property type="project" value="TreeGrafter"/>
</dbReference>
<evidence type="ECO:0000256" key="10">
    <source>
        <dbReference type="ARBA" id="ARBA00023037"/>
    </source>
</evidence>
<proteinExistence type="inferred from homology"/>
<evidence type="ECO:0000256" key="9">
    <source>
        <dbReference type="ARBA" id="ARBA00022989"/>
    </source>
</evidence>
<dbReference type="GO" id="GO:0009897">
    <property type="term" value="C:external side of plasma membrane"/>
    <property type="evidence" value="ECO:0007669"/>
    <property type="project" value="TreeGrafter"/>
</dbReference>
<dbReference type="GO" id="GO:0046872">
    <property type="term" value="F:metal ion binding"/>
    <property type="evidence" value="ECO:0007669"/>
    <property type="project" value="UniProtKB-KW"/>
</dbReference>
<dbReference type="InterPro" id="IPR013517">
    <property type="entry name" value="FG-GAP"/>
</dbReference>
<dbReference type="Gene3D" id="2.60.40.1530">
    <property type="entry name" value="ntegrin, alpha v. Chain A, domain 4"/>
    <property type="match status" value="1"/>
</dbReference>
<evidence type="ECO:0000256" key="3">
    <source>
        <dbReference type="ARBA" id="ARBA00022692"/>
    </source>
</evidence>
<dbReference type="GO" id="GO:0033627">
    <property type="term" value="P:cell adhesion mediated by integrin"/>
    <property type="evidence" value="ECO:0007669"/>
    <property type="project" value="TreeGrafter"/>
</dbReference>
<dbReference type="Gene3D" id="2.60.40.1460">
    <property type="entry name" value="Integrin domains. Chain A, domain 2"/>
    <property type="match status" value="1"/>
</dbReference>
<dbReference type="SUPFAM" id="SSF53300">
    <property type="entry name" value="vWA-like"/>
    <property type="match status" value="1"/>
</dbReference>
<dbReference type="PRINTS" id="PR00453">
    <property type="entry name" value="VWFADOMAIN"/>
</dbReference>
<dbReference type="SUPFAM" id="SSF69318">
    <property type="entry name" value="Integrin alpha N-terminal domain"/>
    <property type="match status" value="1"/>
</dbReference>
<feature type="repeat" description="FG-GAP" evidence="15">
    <location>
        <begin position="476"/>
        <end position="534"/>
    </location>
</feature>
<evidence type="ECO:0000256" key="1">
    <source>
        <dbReference type="ARBA" id="ARBA00004479"/>
    </source>
</evidence>
<dbReference type="PROSITE" id="PS50234">
    <property type="entry name" value="VWFA"/>
    <property type="match status" value="1"/>
</dbReference>
<comment type="similarity">
    <text evidence="2 16">Belongs to the integrin alpha chain family.</text>
</comment>
<evidence type="ECO:0000256" key="11">
    <source>
        <dbReference type="ARBA" id="ARBA00023136"/>
    </source>
</evidence>
<dbReference type="InterPro" id="IPR048633">
    <property type="entry name" value="ITGAX-like_Ig_3"/>
</dbReference>
<evidence type="ECO:0000256" key="8">
    <source>
        <dbReference type="ARBA" id="ARBA00022889"/>
    </source>
</evidence>
<dbReference type="InterPro" id="IPR048285">
    <property type="entry name" value="Integrin_alpha_Ig-like_2"/>
</dbReference>
<dbReference type="Pfam" id="PF21520">
    <property type="entry name" value="ITGAX-like_Ig_3"/>
    <property type="match status" value="1"/>
</dbReference>
<dbReference type="Pfam" id="PF00092">
    <property type="entry name" value="VWA"/>
    <property type="match status" value="1"/>
</dbReference>
<keyword evidence="3 16" id="KW-0812">Transmembrane</keyword>
<dbReference type="GO" id="GO:0005178">
    <property type="term" value="F:integrin binding"/>
    <property type="evidence" value="ECO:0007669"/>
    <property type="project" value="TreeGrafter"/>
</dbReference>
<dbReference type="Pfam" id="PF01839">
    <property type="entry name" value="FG-GAP"/>
    <property type="match status" value="1"/>
</dbReference>
<evidence type="ECO:0000256" key="6">
    <source>
        <dbReference type="ARBA" id="ARBA00022737"/>
    </source>
</evidence>
<name>A0A8C5E913_GOUWI</name>
<dbReference type="InterPro" id="IPR000413">
    <property type="entry name" value="Integrin_alpha"/>
</dbReference>
<feature type="domain" description="VWFA" evidence="18">
    <location>
        <begin position="129"/>
        <end position="301"/>
    </location>
</feature>
<feature type="region of interest" description="Disordered" evidence="17">
    <location>
        <begin position="1099"/>
        <end position="1118"/>
    </location>
</feature>
<dbReference type="InterPro" id="IPR036465">
    <property type="entry name" value="vWFA_dom_sf"/>
</dbReference>
<dbReference type="PRINTS" id="PR01185">
    <property type="entry name" value="INTEGRINA"/>
</dbReference>
<dbReference type="Proteomes" id="UP000694680">
    <property type="component" value="Chromosome 19"/>
</dbReference>
<dbReference type="AlphaFoldDB" id="A0A8C5E913"/>
<dbReference type="PROSITE" id="PS51470">
    <property type="entry name" value="FG_GAP"/>
    <property type="match status" value="3"/>
</dbReference>
<dbReference type="Gene3D" id="3.40.50.410">
    <property type="entry name" value="von Willebrand factor, type A domain"/>
    <property type="match status" value="1"/>
</dbReference>
<comment type="subcellular location">
    <subcellularLocation>
        <location evidence="1 16">Membrane</location>
        <topology evidence="1 16">Single-pass type I membrane protein</topology>
    </subcellularLocation>
</comment>
<keyword evidence="10 16" id="KW-0401">Integrin</keyword>
<evidence type="ECO:0000256" key="5">
    <source>
        <dbReference type="ARBA" id="ARBA00022729"/>
    </source>
</evidence>
<feature type="repeat" description="FG-GAP" evidence="15">
    <location>
        <begin position="539"/>
        <end position="600"/>
    </location>
</feature>
<accession>A0A8C5E913</accession>
<reference evidence="19" key="3">
    <citation type="submission" date="2025-09" db="UniProtKB">
        <authorList>
            <consortium name="Ensembl"/>
        </authorList>
    </citation>
    <scope>IDENTIFICATION</scope>
</reference>
<protein>
    <submittedName>
        <fullName evidence="19">Integrin alpha-M-like</fullName>
    </submittedName>
</protein>
<keyword evidence="8 16" id="KW-0130">Cell adhesion</keyword>
<dbReference type="GO" id="GO:0007229">
    <property type="term" value="P:integrin-mediated signaling pathway"/>
    <property type="evidence" value="ECO:0007669"/>
    <property type="project" value="UniProtKB-KW"/>
</dbReference>
<keyword evidence="14" id="KW-0325">Glycoprotein</keyword>
<dbReference type="GO" id="GO:0007160">
    <property type="term" value="P:cell-matrix adhesion"/>
    <property type="evidence" value="ECO:0007669"/>
    <property type="project" value="TreeGrafter"/>
</dbReference>